<dbReference type="SUPFAM" id="SSF51261">
    <property type="entry name" value="Duplicated hybrid motif"/>
    <property type="match status" value="1"/>
</dbReference>
<sequence>MKFKTLLLLIVFSGESIRDIVFPVIGQVNYVDDFGFPRDGGKRTHKGNDIFGKKMQPLVAAVDGIITHVPYPEASWGWSVFITDAEEFKVVKGGGGAHTRTFDENGAEAKAKMTYEPWWMGGFDVAAGHNPIAVSSGPGRRASVRIIK</sequence>
<comment type="caution">
    <text evidence="1">The sequence shown here is derived from an EMBL/GenBank/DDBJ whole genome shotgun (WGS) entry which is preliminary data.</text>
</comment>
<proteinExistence type="predicted"/>
<accession>A0A1F5QAZ3</accession>
<dbReference type="InterPro" id="IPR011055">
    <property type="entry name" value="Dup_hybrid_motif"/>
</dbReference>
<name>A0A1F5QAZ3_9BACT</name>
<dbReference type="Proteomes" id="UP000177235">
    <property type="component" value="Unassembled WGS sequence"/>
</dbReference>
<dbReference type="Gene3D" id="2.70.70.10">
    <property type="entry name" value="Glucose Permease (Domain IIA)"/>
    <property type="match status" value="1"/>
</dbReference>
<evidence type="ECO:0000313" key="2">
    <source>
        <dbReference type="Proteomes" id="UP000177235"/>
    </source>
</evidence>
<dbReference type="AlphaFoldDB" id="A0A1F5QAZ3"/>
<evidence type="ECO:0008006" key="3">
    <source>
        <dbReference type="Google" id="ProtNLM"/>
    </source>
</evidence>
<reference evidence="1 2" key="1">
    <citation type="journal article" date="2016" name="Nat. Commun.">
        <title>Thousands of microbial genomes shed light on interconnected biogeochemical processes in an aquifer system.</title>
        <authorList>
            <person name="Anantharaman K."/>
            <person name="Brown C.T."/>
            <person name="Hug L.A."/>
            <person name="Sharon I."/>
            <person name="Castelle C.J."/>
            <person name="Probst A.J."/>
            <person name="Thomas B.C."/>
            <person name="Singh A."/>
            <person name="Wilkins M.J."/>
            <person name="Karaoz U."/>
            <person name="Brodie E.L."/>
            <person name="Williams K.H."/>
            <person name="Hubbard S.S."/>
            <person name="Banfield J.F."/>
        </authorList>
    </citation>
    <scope>NUCLEOTIDE SEQUENCE [LARGE SCALE GENOMIC DNA]</scope>
</reference>
<organism evidence="1 2">
    <name type="scientific">Candidatus Doudnabacteria bacterium RIFCSPLOWO2_02_FULL_48_13</name>
    <dbReference type="NCBI Taxonomy" id="1817845"/>
    <lineage>
        <taxon>Bacteria</taxon>
        <taxon>Candidatus Doudnaibacteriota</taxon>
    </lineage>
</organism>
<protein>
    <recommendedName>
        <fullName evidence="3">Peptidase M23 domain-containing protein</fullName>
    </recommendedName>
</protein>
<evidence type="ECO:0000313" key="1">
    <source>
        <dbReference type="EMBL" id="OGE99364.1"/>
    </source>
</evidence>
<dbReference type="EMBL" id="MFFF01000021">
    <property type="protein sequence ID" value="OGE99364.1"/>
    <property type="molecule type" value="Genomic_DNA"/>
</dbReference>
<gene>
    <name evidence="1" type="ORF">A3J05_00425</name>
</gene>